<evidence type="ECO:0000313" key="9">
    <source>
        <dbReference type="Proteomes" id="UP000193920"/>
    </source>
</evidence>
<dbReference type="InterPro" id="IPR008915">
    <property type="entry name" value="Peptidase_M50"/>
</dbReference>
<dbReference type="Pfam" id="PF02163">
    <property type="entry name" value="Peptidase_M50"/>
    <property type="match status" value="1"/>
</dbReference>
<dbReference type="EMBL" id="MCOG01000101">
    <property type="protein sequence ID" value="ORY48754.1"/>
    <property type="molecule type" value="Genomic_DNA"/>
</dbReference>
<evidence type="ECO:0000313" key="8">
    <source>
        <dbReference type="EMBL" id="ORY48754.1"/>
    </source>
</evidence>
<evidence type="ECO:0000259" key="7">
    <source>
        <dbReference type="Pfam" id="PF02163"/>
    </source>
</evidence>
<dbReference type="AlphaFoldDB" id="A0A1Y2CPI9"/>
<evidence type="ECO:0000256" key="1">
    <source>
        <dbReference type="ARBA" id="ARBA00004127"/>
    </source>
</evidence>
<dbReference type="GO" id="GO:0016020">
    <property type="term" value="C:membrane"/>
    <property type="evidence" value="ECO:0007669"/>
    <property type="project" value="InterPro"/>
</dbReference>
<protein>
    <recommendedName>
        <fullName evidence="5">Endopeptidase S2P</fullName>
    </recommendedName>
</protein>
<organism evidence="8 9">
    <name type="scientific">Neocallimastix californiae</name>
    <dbReference type="NCBI Taxonomy" id="1754190"/>
    <lineage>
        <taxon>Eukaryota</taxon>
        <taxon>Fungi</taxon>
        <taxon>Fungi incertae sedis</taxon>
        <taxon>Chytridiomycota</taxon>
        <taxon>Chytridiomycota incertae sedis</taxon>
        <taxon>Neocallimastigomycetes</taxon>
        <taxon>Neocallimastigales</taxon>
        <taxon>Neocallimastigaceae</taxon>
        <taxon>Neocallimastix</taxon>
    </lineage>
</organism>
<evidence type="ECO:0000256" key="6">
    <source>
        <dbReference type="SAM" id="Phobius"/>
    </source>
</evidence>
<keyword evidence="2 6" id="KW-0812">Transmembrane</keyword>
<accession>A0A1Y2CPI9</accession>
<dbReference type="GO" id="GO:0031293">
    <property type="term" value="P:membrane protein intracellular domain proteolysis"/>
    <property type="evidence" value="ECO:0007669"/>
    <property type="project" value="TreeGrafter"/>
</dbReference>
<gene>
    <name evidence="8" type="ORF">LY90DRAFT_670966</name>
</gene>
<keyword evidence="9" id="KW-1185">Reference proteome</keyword>
<reference evidence="8 9" key="1">
    <citation type="submission" date="2016-08" db="EMBL/GenBank/DDBJ databases">
        <title>A Parts List for Fungal Cellulosomes Revealed by Comparative Genomics.</title>
        <authorList>
            <consortium name="DOE Joint Genome Institute"/>
            <person name="Haitjema C.H."/>
            <person name="Gilmore S.P."/>
            <person name="Henske J.K."/>
            <person name="Solomon K.V."/>
            <person name="De Groot R."/>
            <person name="Kuo A."/>
            <person name="Mondo S.J."/>
            <person name="Salamov A.A."/>
            <person name="Labutti K."/>
            <person name="Zhao Z."/>
            <person name="Chiniquy J."/>
            <person name="Barry K."/>
            <person name="Brewer H.M."/>
            <person name="Purvine S.O."/>
            <person name="Wright A.T."/>
            <person name="Boxma B."/>
            <person name="Van Alen T."/>
            <person name="Hackstein J.H."/>
            <person name="Baker S.E."/>
            <person name="Grigoriev I.V."/>
            <person name="O'Malley M.A."/>
        </authorList>
    </citation>
    <scope>NUCLEOTIDE SEQUENCE [LARGE SCALE GENOMIC DNA]</scope>
    <source>
        <strain evidence="8 9">G1</strain>
    </source>
</reference>
<evidence type="ECO:0000256" key="5">
    <source>
        <dbReference type="ARBA" id="ARBA00032658"/>
    </source>
</evidence>
<proteinExistence type="predicted"/>
<keyword evidence="4 6" id="KW-0472">Membrane</keyword>
<dbReference type="STRING" id="1754190.A0A1Y2CPI9"/>
<dbReference type="GO" id="GO:0005737">
    <property type="term" value="C:cytoplasm"/>
    <property type="evidence" value="ECO:0007669"/>
    <property type="project" value="TreeGrafter"/>
</dbReference>
<dbReference type="GO" id="GO:0004222">
    <property type="term" value="F:metalloendopeptidase activity"/>
    <property type="evidence" value="ECO:0007669"/>
    <property type="project" value="InterPro"/>
</dbReference>
<feature type="transmembrane region" description="Helical" evidence="6">
    <location>
        <begin position="712"/>
        <end position="733"/>
    </location>
</feature>
<evidence type="ECO:0000256" key="2">
    <source>
        <dbReference type="ARBA" id="ARBA00022692"/>
    </source>
</evidence>
<evidence type="ECO:0000256" key="3">
    <source>
        <dbReference type="ARBA" id="ARBA00022989"/>
    </source>
</evidence>
<dbReference type="PANTHER" id="PTHR13325:SF3">
    <property type="entry name" value="MEMBRANE-BOUND TRANSCRIPTION FACTOR SITE-2 PROTEASE"/>
    <property type="match status" value="1"/>
</dbReference>
<sequence>MTIFIFILSVIVFWIIVTLLGKKKSLNDTSSSILFINNSELPPNVNSRTIIKFGQIIYQTNYLNKLLLWISTKGKSFWKIWYSLGVFFGITAILLSTIILLFSFTMSLYSLIYDFSSNNNIINININPMVSVDSDSFSKVGSSNYINELNNQNRTFKYMKNENDVVSITDDLIDLKTFSGESVIINKTKPISYDKYIKSLIYGNWNENYDYEESFIEHIAKKYNQFLVSVIPGINLPLWHIGYYILAAYLSGVIHEFGHAISALTENLSIYSTGSFLYFIFPGAYVNMDDHLLKLLKPFQQLRIFCAGVWHNFWLCIICYICLITMPYWLCFGYNQSDNELYVLDVNKNSVLYDYIKKGSIIHTINDQPLTYGKGEFENMLKQILIQNPINNGGYCVSKELYKNNDSSCCNVSLEKPISSTNLQCFEHHEALLDLYEVYLNEKTYSIERKGPYIPIPPISSKCSNFINIMKNSKKCYVDSDCNASKNNKEIRNSLEFLNINYTNDLDSKLNYKRQEPVEIEEYEDLSEKEYLKNIHIYDTNLDSYCMTPYIPNPFMRVIKFQISDYLKNHDPHYREIIFLIDPREVLDSVKIGNFFPKYKNLPLFIPYMIEYLLKYTFSLSAALSILNMVPAFNMDGFHSFFAMMIIATNIFKKGKKIWTRGLSLRNRFKLLFDSNFYRSLVNEEEEISNKTLLNNLKNKKKNNKQKFIKRFIPLFYSVLLLMAVTSGIYSVLSGNNQSLV</sequence>
<comment type="caution">
    <text evidence="8">The sequence shown here is derived from an EMBL/GenBank/DDBJ whole genome shotgun (WGS) entry which is preliminary data.</text>
</comment>
<feature type="transmembrane region" description="Helical" evidence="6">
    <location>
        <begin position="80"/>
        <end position="102"/>
    </location>
</feature>
<dbReference type="Proteomes" id="UP000193920">
    <property type="component" value="Unassembled WGS sequence"/>
</dbReference>
<dbReference type="GO" id="GO:1905897">
    <property type="term" value="P:regulation of response to endoplasmic reticulum stress"/>
    <property type="evidence" value="ECO:0007669"/>
    <property type="project" value="TreeGrafter"/>
</dbReference>
<dbReference type="GO" id="GO:0012505">
    <property type="term" value="C:endomembrane system"/>
    <property type="evidence" value="ECO:0007669"/>
    <property type="project" value="UniProtKB-SubCell"/>
</dbReference>
<feature type="transmembrane region" description="Helical" evidence="6">
    <location>
        <begin position="309"/>
        <end position="330"/>
    </location>
</feature>
<name>A0A1Y2CPI9_9FUNG</name>
<feature type="transmembrane region" description="Helical" evidence="6">
    <location>
        <begin position="226"/>
        <end position="250"/>
    </location>
</feature>
<dbReference type="OrthoDB" id="7694678at2759"/>
<dbReference type="PANTHER" id="PTHR13325">
    <property type="entry name" value="PROTEASE M50 MEMBRANE-BOUND TRANSCRIPTION FACTOR SITE 2 PROTEASE"/>
    <property type="match status" value="1"/>
</dbReference>
<dbReference type="PRINTS" id="PR01000">
    <property type="entry name" value="SREBPS2PTASE"/>
</dbReference>
<keyword evidence="3 6" id="KW-1133">Transmembrane helix</keyword>
<feature type="transmembrane region" description="Helical" evidence="6">
    <location>
        <begin position="632"/>
        <end position="652"/>
    </location>
</feature>
<comment type="subcellular location">
    <subcellularLocation>
        <location evidence="1">Endomembrane system</location>
        <topology evidence="1">Multi-pass membrane protein</topology>
    </subcellularLocation>
</comment>
<dbReference type="InterPro" id="IPR001193">
    <property type="entry name" value="MBTPS2"/>
</dbReference>
<feature type="transmembrane region" description="Helical" evidence="6">
    <location>
        <begin position="270"/>
        <end position="288"/>
    </location>
</feature>
<feature type="domain" description="Peptidase M50" evidence="7">
    <location>
        <begin position="244"/>
        <end position="661"/>
    </location>
</feature>
<evidence type="ECO:0000256" key="4">
    <source>
        <dbReference type="ARBA" id="ARBA00023136"/>
    </source>
</evidence>